<keyword evidence="1" id="KW-0812">Transmembrane</keyword>
<organism evidence="3 4">
    <name type="scientific">Bondarzewia mesenterica</name>
    <dbReference type="NCBI Taxonomy" id="1095465"/>
    <lineage>
        <taxon>Eukaryota</taxon>
        <taxon>Fungi</taxon>
        <taxon>Dikarya</taxon>
        <taxon>Basidiomycota</taxon>
        <taxon>Agaricomycotina</taxon>
        <taxon>Agaricomycetes</taxon>
        <taxon>Russulales</taxon>
        <taxon>Bondarzewiaceae</taxon>
        <taxon>Bondarzewia</taxon>
    </lineage>
</organism>
<comment type="caution">
    <text evidence="3">The sequence shown here is derived from an EMBL/GenBank/DDBJ whole genome shotgun (WGS) entry which is preliminary data.</text>
</comment>
<keyword evidence="4" id="KW-1185">Reference proteome</keyword>
<reference evidence="3 4" key="1">
    <citation type="submission" date="2019-02" db="EMBL/GenBank/DDBJ databases">
        <title>Genome sequencing of the rare red list fungi Bondarzewia mesenterica.</title>
        <authorList>
            <person name="Buettner E."/>
            <person name="Kellner H."/>
        </authorList>
    </citation>
    <scope>NUCLEOTIDE SEQUENCE [LARGE SCALE GENOMIC DNA]</scope>
    <source>
        <strain evidence="3 4">DSM 108281</strain>
    </source>
</reference>
<dbReference type="AlphaFoldDB" id="A0A4S4LVP7"/>
<dbReference type="OrthoDB" id="2686513at2759"/>
<evidence type="ECO:0000313" key="4">
    <source>
        <dbReference type="Proteomes" id="UP000310158"/>
    </source>
</evidence>
<name>A0A4S4LVP7_9AGAM</name>
<feature type="signal peptide" evidence="2">
    <location>
        <begin position="1"/>
        <end position="18"/>
    </location>
</feature>
<feature type="transmembrane region" description="Helical" evidence="1">
    <location>
        <begin position="86"/>
        <end position="106"/>
    </location>
</feature>
<protein>
    <submittedName>
        <fullName evidence="3">Uncharacterized protein</fullName>
    </submittedName>
</protein>
<evidence type="ECO:0000313" key="3">
    <source>
        <dbReference type="EMBL" id="THH16609.1"/>
    </source>
</evidence>
<evidence type="ECO:0000256" key="2">
    <source>
        <dbReference type="SAM" id="SignalP"/>
    </source>
</evidence>
<keyword evidence="2" id="KW-0732">Signal</keyword>
<evidence type="ECO:0000256" key="1">
    <source>
        <dbReference type="SAM" id="Phobius"/>
    </source>
</evidence>
<keyword evidence="1" id="KW-1133">Transmembrane helix</keyword>
<gene>
    <name evidence="3" type="ORF">EW146_g4060</name>
</gene>
<feature type="chain" id="PRO_5020707342" evidence="2">
    <location>
        <begin position="19"/>
        <end position="170"/>
    </location>
</feature>
<accession>A0A4S4LVP7</accession>
<dbReference type="EMBL" id="SGPL01000150">
    <property type="protein sequence ID" value="THH16609.1"/>
    <property type="molecule type" value="Genomic_DNA"/>
</dbReference>
<dbReference type="Proteomes" id="UP000310158">
    <property type="component" value="Unassembled WGS sequence"/>
</dbReference>
<sequence length="170" mass="18923">MIATSSLALVSLSSDVLASVEGCHLAMSDATGIRVVVDWEWECFLDIMIFGLTVARTYQHRDVRTWSWGLGRRNAGLMQLFLRDGALYFAAITLTNLLNILAYYLAPPMLKGGLSTFSTCVSVTMMSRLMLNLHEAVAPPSTLFTTREMAFATRREDDDPTSIPFHTLRP</sequence>
<proteinExistence type="predicted"/>
<keyword evidence="1" id="KW-0472">Membrane</keyword>